<dbReference type="SUPFAM" id="SSF56300">
    <property type="entry name" value="Metallo-dependent phosphatases"/>
    <property type="match status" value="1"/>
</dbReference>
<reference evidence="2 3" key="1">
    <citation type="submission" date="2019-08" db="EMBL/GenBank/DDBJ databases">
        <title>Deep-cultivation of Planctomycetes and their phenomic and genomic characterization uncovers novel biology.</title>
        <authorList>
            <person name="Wiegand S."/>
            <person name="Jogler M."/>
            <person name="Boedeker C."/>
            <person name="Pinto D."/>
            <person name="Vollmers J."/>
            <person name="Rivas-Marin E."/>
            <person name="Kohn T."/>
            <person name="Peeters S.H."/>
            <person name="Heuer A."/>
            <person name="Rast P."/>
            <person name="Oberbeckmann S."/>
            <person name="Bunk B."/>
            <person name="Jeske O."/>
            <person name="Meyerdierks A."/>
            <person name="Storesund J.E."/>
            <person name="Kallscheuer N."/>
            <person name="Luecker S."/>
            <person name="Lage O.M."/>
            <person name="Pohl T."/>
            <person name="Merkel B.J."/>
            <person name="Hornburger P."/>
            <person name="Mueller R.-W."/>
            <person name="Bruemmer F."/>
            <person name="Labrenz M."/>
            <person name="Spormann A.M."/>
            <person name="Op den Camp H."/>
            <person name="Overmann J."/>
            <person name="Amann R."/>
            <person name="Jetten M.S.M."/>
            <person name="Mascher T."/>
            <person name="Medema M.H."/>
            <person name="Devos D.P."/>
            <person name="Kaster A.-K."/>
            <person name="Ovreas L."/>
            <person name="Rohde M."/>
            <person name="Galperin M.Y."/>
            <person name="Jogler C."/>
        </authorList>
    </citation>
    <scope>NUCLEOTIDE SEQUENCE [LARGE SCALE GENOMIC DNA]</scope>
    <source>
        <strain evidence="2 3">OJF2</strain>
    </source>
</reference>
<protein>
    <submittedName>
        <fullName evidence="2">Calcineurin-like phosphoesterase superfamily domain protein</fullName>
    </submittedName>
</protein>
<feature type="domain" description="Calcineurin-like phosphoesterase" evidence="1">
    <location>
        <begin position="1"/>
        <end position="174"/>
    </location>
</feature>
<dbReference type="InterPro" id="IPR051693">
    <property type="entry name" value="UPF0046_metallophosphoest"/>
</dbReference>
<evidence type="ECO:0000259" key="1">
    <source>
        <dbReference type="Pfam" id="PF00149"/>
    </source>
</evidence>
<sequence length="223" mass="23537">MKILAISDLHGELSQAREALGAVRPDVVLSCGDWGDPGEIDEADFGPFLDRGPLLTTFGNHDPRDLLAALRNRDGSPVLIGQGEIREIGGLRVAAIGGIWAKSHSKPYYVTDEDVAGWSKEVAARGPIDVLLTHGCPIGMADRTPSGRRGGQRCFAEAFRTIAPRLHLCGHLHVAQGHTTRDGRMVINVGATPEGSIAILDFDPATGALAGRLARVGEEAGPG</sequence>
<proteinExistence type="predicted"/>
<gene>
    <name evidence="2" type="ORF">OJF2_27750</name>
</gene>
<dbReference type="EMBL" id="CP042997">
    <property type="protein sequence ID" value="QEH34240.1"/>
    <property type="molecule type" value="Genomic_DNA"/>
</dbReference>
<dbReference type="PANTHER" id="PTHR12905:SF0">
    <property type="entry name" value="CALCINEURIN-LIKE PHOSPHOESTERASE DOMAIN-CONTAINING PROTEIN"/>
    <property type="match status" value="1"/>
</dbReference>
<dbReference type="KEGG" id="agv:OJF2_27750"/>
<dbReference type="InterPro" id="IPR004843">
    <property type="entry name" value="Calcineurin-like_PHP"/>
</dbReference>
<accession>A0A5B9W2R6</accession>
<evidence type="ECO:0000313" key="2">
    <source>
        <dbReference type="EMBL" id="QEH34240.1"/>
    </source>
</evidence>
<dbReference type="Proteomes" id="UP000324233">
    <property type="component" value="Chromosome"/>
</dbReference>
<dbReference type="RefSeq" id="WP_168221772.1">
    <property type="nucleotide sequence ID" value="NZ_CP042997.1"/>
</dbReference>
<keyword evidence="3" id="KW-1185">Reference proteome</keyword>
<dbReference type="InterPro" id="IPR029052">
    <property type="entry name" value="Metallo-depent_PP-like"/>
</dbReference>
<name>A0A5B9W2R6_9BACT</name>
<evidence type="ECO:0000313" key="3">
    <source>
        <dbReference type="Proteomes" id="UP000324233"/>
    </source>
</evidence>
<organism evidence="2 3">
    <name type="scientific">Aquisphaera giovannonii</name>
    <dbReference type="NCBI Taxonomy" id="406548"/>
    <lineage>
        <taxon>Bacteria</taxon>
        <taxon>Pseudomonadati</taxon>
        <taxon>Planctomycetota</taxon>
        <taxon>Planctomycetia</taxon>
        <taxon>Isosphaerales</taxon>
        <taxon>Isosphaeraceae</taxon>
        <taxon>Aquisphaera</taxon>
    </lineage>
</organism>
<dbReference type="GO" id="GO:0016787">
    <property type="term" value="F:hydrolase activity"/>
    <property type="evidence" value="ECO:0007669"/>
    <property type="project" value="InterPro"/>
</dbReference>
<dbReference type="Gene3D" id="3.60.21.10">
    <property type="match status" value="1"/>
</dbReference>
<dbReference type="PANTHER" id="PTHR12905">
    <property type="entry name" value="METALLOPHOSPHOESTERASE"/>
    <property type="match status" value="1"/>
</dbReference>
<dbReference type="Pfam" id="PF00149">
    <property type="entry name" value="Metallophos"/>
    <property type="match status" value="1"/>
</dbReference>
<dbReference type="AlphaFoldDB" id="A0A5B9W2R6"/>